<dbReference type="InterPro" id="IPR013979">
    <property type="entry name" value="TIF_beta_prop-like"/>
</dbReference>
<dbReference type="GO" id="GO:0033290">
    <property type="term" value="C:eukaryotic 48S preinitiation complex"/>
    <property type="evidence" value="ECO:0007669"/>
    <property type="project" value="UniProtKB-UniRule"/>
</dbReference>
<name>A0A0M9VP52_9BASI</name>
<evidence type="ECO:0000256" key="7">
    <source>
        <dbReference type="PIRNR" id="PIRNR036424"/>
    </source>
</evidence>
<evidence type="ECO:0000256" key="6">
    <source>
        <dbReference type="HAMAP-Rule" id="MF_03001"/>
    </source>
</evidence>
<evidence type="ECO:0000256" key="2">
    <source>
        <dbReference type="ARBA" id="ARBA00022490"/>
    </source>
</evidence>
<feature type="region of interest" description="Disordered" evidence="8">
    <location>
        <begin position="698"/>
        <end position="724"/>
    </location>
</feature>
<dbReference type="InterPro" id="IPR015943">
    <property type="entry name" value="WD40/YVTN_repeat-like_dom_sf"/>
</dbReference>
<dbReference type="GO" id="GO:0005852">
    <property type="term" value="C:eukaryotic translation initiation factor 3 complex"/>
    <property type="evidence" value="ECO:0007669"/>
    <property type="project" value="UniProtKB-UniRule"/>
</dbReference>
<dbReference type="InterPro" id="IPR012677">
    <property type="entry name" value="Nucleotide-bd_a/b_plait_sf"/>
</dbReference>
<dbReference type="GO" id="GO:0003743">
    <property type="term" value="F:translation initiation factor activity"/>
    <property type="evidence" value="ECO:0007669"/>
    <property type="project" value="UniProtKB-UniRule"/>
</dbReference>
<comment type="subunit">
    <text evidence="6 7">Component of the eukaryotic translation initiation factor 3 (eIF-3) complex.</text>
</comment>
<dbReference type="GO" id="GO:0031369">
    <property type="term" value="F:translation initiation factor binding"/>
    <property type="evidence" value="ECO:0007669"/>
    <property type="project" value="InterPro"/>
</dbReference>
<dbReference type="RefSeq" id="XP_017991514.1">
    <property type="nucleotide sequence ID" value="XM_018136357.1"/>
</dbReference>
<dbReference type="GO" id="GO:0016282">
    <property type="term" value="C:eukaryotic 43S preinitiation complex"/>
    <property type="evidence" value="ECO:0007669"/>
    <property type="project" value="UniProtKB-UniRule"/>
</dbReference>
<keyword evidence="4 6" id="KW-0694">RNA-binding</keyword>
<dbReference type="VEuPathDB" id="FungiDB:Malapachy_1861"/>
<protein>
    <recommendedName>
        <fullName evidence="6">Eukaryotic translation initiation factor 3 subunit B</fullName>
        <shortName evidence="6">eIF3b</shortName>
    </recommendedName>
    <alternativeName>
        <fullName evidence="6">Eukaryotic translation initiation factor 3 90 kDa subunit homolog</fullName>
        <shortName evidence="6">eIF3 p90</shortName>
    </alternativeName>
    <alternativeName>
        <fullName evidence="6">Translation initiation factor eIF3, p90 subunit homolog</fullName>
    </alternativeName>
</protein>
<dbReference type="PANTHER" id="PTHR14068">
    <property type="entry name" value="EUKARYOTIC TRANSLATION INITIATION FACTOR 3 EIF3 -RELATED"/>
    <property type="match status" value="1"/>
</dbReference>
<evidence type="ECO:0000256" key="1">
    <source>
        <dbReference type="ARBA" id="ARBA00004496"/>
    </source>
</evidence>
<evidence type="ECO:0000256" key="4">
    <source>
        <dbReference type="ARBA" id="ARBA00022884"/>
    </source>
</evidence>
<dbReference type="HAMAP" id="MF_03001">
    <property type="entry name" value="eIF3b"/>
    <property type="match status" value="1"/>
</dbReference>
<comment type="function">
    <text evidence="6">RNA-binding component of the eukaryotic translation initiation factor 3 (eIF-3) complex, which is involved in protein synthesis of a specialized repertoire of mRNAs and, together with other initiation factors, stimulates binding of mRNA and methionyl-tRNAi to the 40S ribosome. The eIF-3 complex specifically targets and initiates translation of a subset of mRNAs involved in cell proliferation.</text>
</comment>
<feature type="domain" description="RRM" evidence="9">
    <location>
        <begin position="27"/>
        <end position="115"/>
    </location>
</feature>
<dbReference type="GO" id="GO:0003723">
    <property type="term" value="F:RNA binding"/>
    <property type="evidence" value="ECO:0007669"/>
    <property type="project" value="UniProtKB-UniRule"/>
</dbReference>
<dbReference type="Pfam" id="PF08662">
    <property type="entry name" value="eIF2A"/>
    <property type="match status" value="1"/>
</dbReference>
<sequence length="739" mass="85329">MEPGMDDIDYSDIEAKYAVPLDEGLENVIVVNGVPIITSSKEQRLFEAIQKRFRTHADLDVSLDAMHISYGENGESKGYILMELANGDEASHAIRAMNGYAFDKKHRFVVSRFSDIERLASLDGKYEDPEEEPFEQRGHLRSWLMDPQGRDQLAICVRDDVQVAWHNRAGPPEEAHKRTRWTESYVQWSPLGTYLTTFHLQGIALWGGPSWERIMRYPHPGVRLVDFSPDEKYMVTWSPEPIQVPDNAPQGPQFFAPEDEGNRVAVWEVRTGHLLRTFPIVQEESTGPNGAPVKGFSWPFLKWSGDSKYCAKVTPGKFISVYTLPTMGLLDQKSIKIEGVVDFEWCPLGDKDKEAIEIWDDGKNKNLPKGFKKPRDNMLVYWQPEVQNQPARVTVMSVPTREILRSKNLFNVADCKLHWHPQGDYLCVKVDRQTKTKKTVFCNFELFRMREKDFPVEVVELKDPVVAFAWEPQGSHFAVLSTNDPNFGVASPAIALKTQINFFHLHPRGDFRLLKSFDNKSYSALFWSPRGRHLLAATLGSSSKFELEWFDVDFNSDVRQNSNGEMLEEVKSVGTAEHYSMTDVEWDPSGRYVTTSASLWRHAMEQGYAIWDLRGNELQKHVIEHFKQILWRPRPKSLLSKEEMKRVRRNLREYSKVFDQEDQEAESSQALAHREEYKRMVDEWKAWRARNRELLEKGKKEYGTEPASVSSASQLEQESTEEVQEWIEEVLEEKEEVLA</sequence>
<evidence type="ECO:0000256" key="8">
    <source>
        <dbReference type="SAM" id="MobiDB-lite"/>
    </source>
</evidence>
<dbReference type="STRING" id="77020.A0A0M9VP52"/>
<dbReference type="GO" id="GO:0001732">
    <property type="term" value="P:formation of cytoplasmic translation initiation complex"/>
    <property type="evidence" value="ECO:0007669"/>
    <property type="project" value="UniProtKB-UniRule"/>
</dbReference>
<dbReference type="EMBL" id="LGAV01000005">
    <property type="protein sequence ID" value="KOS13882.1"/>
    <property type="molecule type" value="Genomic_DNA"/>
</dbReference>
<dbReference type="SUPFAM" id="SSF82171">
    <property type="entry name" value="DPP6 N-terminal domain-like"/>
    <property type="match status" value="1"/>
</dbReference>
<proteinExistence type="inferred from homology"/>
<dbReference type="Gene3D" id="2.130.10.10">
    <property type="entry name" value="YVTN repeat-like/Quinoprotein amine dehydrogenase"/>
    <property type="match status" value="2"/>
</dbReference>
<gene>
    <name evidence="6" type="primary">PRT1</name>
    <name evidence="10" type="ORF">Malapachy_1861</name>
</gene>
<dbReference type="InterPro" id="IPR034363">
    <property type="entry name" value="eIF3B_RRM"/>
</dbReference>
<organism evidence="10 11">
    <name type="scientific">Malassezia pachydermatis</name>
    <dbReference type="NCBI Taxonomy" id="77020"/>
    <lineage>
        <taxon>Eukaryota</taxon>
        <taxon>Fungi</taxon>
        <taxon>Dikarya</taxon>
        <taxon>Basidiomycota</taxon>
        <taxon>Ustilaginomycotina</taxon>
        <taxon>Malasseziomycetes</taxon>
        <taxon>Malasseziales</taxon>
        <taxon>Malasseziaceae</taxon>
        <taxon>Malassezia</taxon>
    </lineage>
</organism>
<comment type="subcellular location">
    <subcellularLocation>
        <location evidence="1 6 7">Cytoplasm</location>
    </subcellularLocation>
</comment>
<dbReference type="PROSITE" id="PS50102">
    <property type="entry name" value="RRM"/>
    <property type="match status" value="1"/>
</dbReference>
<keyword evidence="5 6" id="KW-0648">Protein biosynthesis</keyword>
<dbReference type="Proteomes" id="UP000037751">
    <property type="component" value="Unassembled WGS sequence"/>
</dbReference>
<comment type="caution">
    <text evidence="10">The sequence shown here is derived from an EMBL/GenBank/DDBJ whole genome shotgun (WGS) entry which is preliminary data.</text>
</comment>
<dbReference type="GeneID" id="28728232"/>
<dbReference type="InterPro" id="IPR011400">
    <property type="entry name" value="EIF3B"/>
</dbReference>
<comment type="similarity">
    <text evidence="6 7">Belongs to the eIF-3 subunit B family.</text>
</comment>
<dbReference type="PIRSF" id="PIRSF036424">
    <property type="entry name" value="eIF3b"/>
    <property type="match status" value="1"/>
</dbReference>
<evidence type="ECO:0000256" key="5">
    <source>
        <dbReference type="ARBA" id="ARBA00022917"/>
    </source>
</evidence>
<dbReference type="Gene3D" id="3.30.70.330">
    <property type="match status" value="1"/>
</dbReference>
<dbReference type="OrthoDB" id="10250414at2759"/>
<dbReference type="FunFam" id="2.130.10.10:FF:000947">
    <property type="entry name" value="Eukaryotic translation initiation factor 3 subunit B"/>
    <property type="match status" value="1"/>
</dbReference>
<reference evidence="10 11" key="1">
    <citation type="submission" date="2015-07" db="EMBL/GenBank/DDBJ databases">
        <title>Draft Genome Sequence of Malassezia furfur CBS1878 and Malassezia pachydermatis CBS1879.</title>
        <authorList>
            <person name="Triana S."/>
            <person name="Ohm R."/>
            <person name="Gonzalez A."/>
            <person name="DeCock H."/>
            <person name="Restrepo S."/>
            <person name="Celis A."/>
        </authorList>
    </citation>
    <scope>NUCLEOTIDE SEQUENCE [LARGE SCALE GENOMIC DNA]</scope>
    <source>
        <strain evidence="10 11">CBS 1879</strain>
    </source>
</reference>
<evidence type="ECO:0000259" key="9">
    <source>
        <dbReference type="PROSITE" id="PS50102"/>
    </source>
</evidence>
<dbReference type="PANTHER" id="PTHR14068:SF0">
    <property type="entry name" value="EUKARYOTIC TRANSLATION INITIATION FACTOR 3 SUBUNIT B"/>
    <property type="match status" value="1"/>
</dbReference>
<keyword evidence="2 6" id="KW-0963">Cytoplasm</keyword>
<evidence type="ECO:0000313" key="11">
    <source>
        <dbReference type="Proteomes" id="UP000037751"/>
    </source>
</evidence>
<evidence type="ECO:0000313" key="10">
    <source>
        <dbReference type="EMBL" id="KOS13882.1"/>
    </source>
</evidence>
<dbReference type="CDD" id="cd12278">
    <property type="entry name" value="RRM_eIF3B"/>
    <property type="match status" value="1"/>
</dbReference>
<keyword evidence="3 6" id="KW-0396">Initiation factor</keyword>
<evidence type="ECO:0000256" key="3">
    <source>
        <dbReference type="ARBA" id="ARBA00022540"/>
    </source>
</evidence>
<comment type="function">
    <text evidence="7">Component of the eukaryotic translation initiation factor 3 (eIF-3) complex, which is involved in protein synthesis and, together with other initiation factors, stimulates binding of mRNA and methionyl-tRNAi to the 40S ribosome.</text>
</comment>
<dbReference type="AlphaFoldDB" id="A0A0M9VP52"/>
<accession>A0A0M9VP52</accession>
<dbReference type="InterPro" id="IPR000504">
    <property type="entry name" value="RRM_dom"/>
</dbReference>
<keyword evidence="11" id="KW-1185">Reference proteome</keyword>